<sequence length="378" mass="43781">MYINRLLESRLRKFLKGGKILVLYGPRQVGKTTLIKHLASSFKTSRLKLVSGDEIIYRHTLASQSKEELAKLVGNLDILIIDEAQRIENVGLNLKILADNFPKLMVLVTGSASLDLAGKISEPLTGRKQTLFLYPVSFEEISKTFGRLEAESRLSDLLIWGSYPKVFQLDTKEEKESYLSEVVGSYLFKDILELEGIKKAGKIVDLLRLLAFQIGTEVAISELASNLSLDHRTVTRYLELLEQSFVIYQVRGFSRNLRKEIAKTSRYYFLDNGVRNALIENFNALNLRNDIGQLWENFIYIERKKYLHHRGTRANIYFWRTYDQKEIDLIEEKEGKLSGFEIKWKGKIKKTSREEFIRSYPNSRVDIINKDNYEGYIL</sequence>
<organism evidence="2 3">
    <name type="scientific">Candidatus Woesebacteria bacterium GW2011_GWA1_39_21b</name>
    <dbReference type="NCBI Taxonomy" id="1618551"/>
    <lineage>
        <taxon>Bacteria</taxon>
        <taxon>Candidatus Woeseibacteriota</taxon>
    </lineage>
</organism>
<evidence type="ECO:0000313" key="2">
    <source>
        <dbReference type="EMBL" id="KKR11728.1"/>
    </source>
</evidence>
<dbReference type="EMBL" id="LBWQ01000032">
    <property type="protein sequence ID" value="KKR11728.1"/>
    <property type="molecule type" value="Genomic_DNA"/>
</dbReference>
<dbReference type="Proteomes" id="UP000034690">
    <property type="component" value="Unassembled WGS sequence"/>
</dbReference>
<dbReference type="AlphaFoldDB" id="A0A0G0N8G1"/>
<protein>
    <recommendedName>
        <fullName evidence="1">AAA+ ATPase domain-containing protein</fullName>
    </recommendedName>
</protein>
<feature type="domain" description="AAA+ ATPase" evidence="1">
    <location>
        <begin position="17"/>
        <end position="136"/>
    </location>
</feature>
<accession>A0A0G0N8G1</accession>
<name>A0A0G0N8G1_9BACT</name>
<comment type="caution">
    <text evidence="2">The sequence shown here is derived from an EMBL/GenBank/DDBJ whole genome shotgun (WGS) entry which is preliminary data.</text>
</comment>
<evidence type="ECO:0000313" key="3">
    <source>
        <dbReference type="Proteomes" id="UP000034690"/>
    </source>
</evidence>
<proteinExistence type="predicted"/>
<dbReference type="PANTHER" id="PTHR43566">
    <property type="entry name" value="CONSERVED PROTEIN"/>
    <property type="match status" value="1"/>
</dbReference>
<evidence type="ECO:0000259" key="1">
    <source>
        <dbReference type="SMART" id="SM00382"/>
    </source>
</evidence>
<dbReference type="SUPFAM" id="SSF52540">
    <property type="entry name" value="P-loop containing nucleoside triphosphate hydrolases"/>
    <property type="match status" value="1"/>
</dbReference>
<dbReference type="Pfam" id="PF13635">
    <property type="entry name" value="DUF4143"/>
    <property type="match status" value="1"/>
</dbReference>
<dbReference type="InterPro" id="IPR041682">
    <property type="entry name" value="AAA_14"/>
</dbReference>
<reference evidence="2 3" key="1">
    <citation type="journal article" date="2015" name="Nature">
        <title>rRNA introns, odd ribosomes, and small enigmatic genomes across a large radiation of phyla.</title>
        <authorList>
            <person name="Brown C.T."/>
            <person name="Hug L.A."/>
            <person name="Thomas B.C."/>
            <person name="Sharon I."/>
            <person name="Castelle C.J."/>
            <person name="Singh A."/>
            <person name="Wilkins M.J."/>
            <person name="Williams K.H."/>
            <person name="Banfield J.F."/>
        </authorList>
    </citation>
    <scope>NUCLEOTIDE SEQUENCE [LARGE SCALE GENOMIC DNA]</scope>
</reference>
<gene>
    <name evidence="2" type="ORF">UT40_C0032G0009</name>
</gene>
<dbReference type="InterPro" id="IPR027417">
    <property type="entry name" value="P-loop_NTPase"/>
</dbReference>
<dbReference type="InterPro" id="IPR003593">
    <property type="entry name" value="AAA+_ATPase"/>
</dbReference>
<dbReference type="SMART" id="SM00382">
    <property type="entry name" value="AAA"/>
    <property type="match status" value="1"/>
</dbReference>
<dbReference type="InterPro" id="IPR025420">
    <property type="entry name" value="DUF4143"/>
</dbReference>
<dbReference type="Pfam" id="PF13173">
    <property type="entry name" value="AAA_14"/>
    <property type="match status" value="1"/>
</dbReference>
<dbReference type="PANTHER" id="PTHR43566:SF1">
    <property type="entry name" value="AAA+ ATPASE DOMAIN-CONTAINING PROTEIN"/>
    <property type="match status" value="1"/>
</dbReference>
<dbReference type="Gene3D" id="3.40.50.300">
    <property type="entry name" value="P-loop containing nucleotide triphosphate hydrolases"/>
    <property type="match status" value="1"/>
</dbReference>